<dbReference type="Pfam" id="PF09643">
    <property type="entry name" value="YopX"/>
    <property type="match status" value="1"/>
</dbReference>
<organism evidence="3">
    <name type="scientific">viral metagenome</name>
    <dbReference type="NCBI Taxonomy" id="1070528"/>
    <lineage>
        <taxon>unclassified sequences</taxon>
        <taxon>metagenomes</taxon>
        <taxon>organismal metagenomes</taxon>
    </lineage>
</organism>
<sequence length="144" mass="16699">MMREIKFRAWDKSSKKMGMVQIKQILIPDGNNEHGHQELAVSHLKFGTNPSHWLISPILMQYTGLKDNNGKEIYEGDIVNLIPDGYVKEIATVEWDNNNASWIYRRISELELVNKSGVYVKWEPVEVIGNIYENPKLIKICNRD</sequence>
<dbReference type="InterPro" id="IPR010024">
    <property type="entry name" value="CHP16711"/>
</dbReference>
<dbReference type="InterPro" id="IPR023385">
    <property type="entry name" value="YopX-like_C"/>
</dbReference>
<reference evidence="3" key="1">
    <citation type="submission" date="2020-03" db="EMBL/GenBank/DDBJ databases">
        <title>The deep terrestrial virosphere.</title>
        <authorList>
            <person name="Holmfeldt K."/>
            <person name="Nilsson E."/>
            <person name="Simone D."/>
            <person name="Lopez-Fernandez M."/>
            <person name="Wu X."/>
            <person name="de Brujin I."/>
            <person name="Lundin D."/>
            <person name="Andersson A."/>
            <person name="Bertilsson S."/>
            <person name="Dopson M."/>
        </authorList>
    </citation>
    <scope>NUCLEOTIDE SEQUENCE</scope>
    <source>
        <strain evidence="3">MM415A00747</strain>
        <strain evidence="2">MM415B00927</strain>
    </source>
</reference>
<dbReference type="InterPro" id="IPR019096">
    <property type="entry name" value="YopX_protein"/>
</dbReference>
<dbReference type="EMBL" id="MT142416">
    <property type="protein sequence ID" value="QJA80300.1"/>
    <property type="molecule type" value="Genomic_DNA"/>
</dbReference>
<dbReference type="SUPFAM" id="SSF159006">
    <property type="entry name" value="YopX-like"/>
    <property type="match status" value="1"/>
</dbReference>
<gene>
    <name evidence="3" type="ORF">MM415A00747_0006</name>
    <name evidence="2" type="ORF">MM415B00927_0014</name>
</gene>
<dbReference type="AlphaFoldDB" id="A0A6M3KEL1"/>
<dbReference type="Gene3D" id="2.30.30.290">
    <property type="entry name" value="YopX-like domains"/>
    <property type="match status" value="1"/>
</dbReference>
<dbReference type="NCBIfam" id="TIGR01671">
    <property type="entry name" value="phage_TIGR01671"/>
    <property type="match status" value="1"/>
</dbReference>
<proteinExistence type="predicted"/>
<accession>A0A6M3KEL1</accession>
<evidence type="ECO:0000313" key="2">
    <source>
        <dbReference type="EMBL" id="QJA61527.1"/>
    </source>
</evidence>
<evidence type="ECO:0000259" key="1">
    <source>
        <dbReference type="Pfam" id="PF09643"/>
    </source>
</evidence>
<name>A0A6M3KEL1_9ZZZZ</name>
<evidence type="ECO:0000313" key="3">
    <source>
        <dbReference type="EMBL" id="QJA80300.1"/>
    </source>
</evidence>
<dbReference type="EMBL" id="MT141444">
    <property type="protein sequence ID" value="QJA61527.1"/>
    <property type="molecule type" value="Genomic_DNA"/>
</dbReference>
<protein>
    <submittedName>
        <fullName evidence="3">Putative YopX protein</fullName>
    </submittedName>
</protein>
<feature type="domain" description="YopX protein" evidence="1">
    <location>
        <begin position="6"/>
        <end position="139"/>
    </location>
</feature>